<keyword evidence="3" id="KW-1185">Reference proteome</keyword>
<keyword evidence="1" id="KW-0812">Transmembrane</keyword>
<dbReference type="RefSeq" id="WP_185680835.1">
    <property type="nucleotide sequence ID" value="NZ_CAJIMS010000001.1"/>
</dbReference>
<name>A0A9N8MFC3_9FLAO</name>
<evidence type="ECO:0000256" key="1">
    <source>
        <dbReference type="SAM" id="Phobius"/>
    </source>
</evidence>
<dbReference type="AlphaFoldDB" id="A0A9N8MFC3"/>
<reference evidence="2" key="1">
    <citation type="submission" date="2020-12" db="EMBL/GenBank/DDBJ databases">
        <authorList>
            <person name="Rodrigo-Torres L."/>
            <person name="Arahal R. D."/>
            <person name="Lucena T."/>
        </authorList>
    </citation>
    <scope>NUCLEOTIDE SEQUENCE</scope>
    <source>
        <strain evidence="2">CECT 9390</strain>
    </source>
</reference>
<feature type="transmembrane region" description="Helical" evidence="1">
    <location>
        <begin position="34"/>
        <end position="53"/>
    </location>
</feature>
<protein>
    <submittedName>
        <fullName evidence="2">Uncharacterized protein</fullName>
    </submittedName>
</protein>
<organism evidence="2 3">
    <name type="scientific">Chryseobacterium aquaeductus</name>
    <dbReference type="NCBI Taxonomy" id="2675056"/>
    <lineage>
        <taxon>Bacteria</taxon>
        <taxon>Pseudomonadati</taxon>
        <taxon>Bacteroidota</taxon>
        <taxon>Flavobacteriia</taxon>
        <taxon>Flavobacteriales</taxon>
        <taxon>Weeksellaceae</taxon>
        <taxon>Chryseobacterium group</taxon>
        <taxon>Chryseobacterium</taxon>
    </lineage>
</organism>
<sequence>MKAHLIIFAVLITGFISYNIFFKVEDDRLNTIINILYASVLFGYIAFMGFALLKKMKR</sequence>
<accession>A0A9N8MFC3</accession>
<keyword evidence="1" id="KW-1133">Transmembrane helix</keyword>
<comment type="caution">
    <text evidence="2">The sequence shown here is derived from an EMBL/GenBank/DDBJ whole genome shotgun (WGS) entry which is preliminary data.</text>
</comment>
<keyword evidence="1" id="KW-0472">Membrane</keyword>
<dbReference type="EMBL" id="CAJIMS010000001">
    <property type="protein sequence ID" value="CAD7801535.1"/>
    <property type="molecule type" value="Genomic_DNA"/>
</dbReference>
<proteinExistence type="predicted"/>
<evidence type="ECO:0000313" key="3">
    <source>
        <dbReference type="Proteomes" id="UP000662618"/>
    </source>
</evidence>
<evidence type="ECO:0000313" key="2">
    <source>
        <dbReference type="EMBL" id="CAD7801535.1"/>
    </source>
</evidence>
<gene>
    <name evidence="2" type="ORF">CHRY9390_00791</name>
</gene>
<feature type="transmembrane region" description="Helical" evidence="1">
    <location>
        <begin position="5"/>
        <end position="22"/>
    </location>
</feature>
<dbReference type="Proteomes" id="UP000662618">
    <property type="component" value="Unassembled WGS sequence"/>
</dbReference>